<organism evidence="3 4">
    <name type="scientific">Seminavis robusta</name>
    <dbReference type="NCBI Taxonomy" id="568900"/>
    <lineage>
        <taxon>Eukaryota</taxon>
        <taxon>Sar</taxon>
        <taxon>Stramenopiles</taxon>
        <taxon>Ochrophyta</taxon>
        <taxon>Bacillariophyta</taxon>
        <taxon>Bacillariophyceae</taxon>
        <taxon>Bacillariophycidae</taxon>
        <taxon>Naviculales</taxon>
        <taxon>Naviculaceae</taxon>
        <taxon>Seminavis</taxon>
    </lineage>
</organism>
<dbReference type="Proteomes" id="UP001153069">
    <property type="component" value="Unassembled WGS sequence"/>
</dbReference>
<keyword evidence="4" id="KW-1185">Reference proteome</keyword>
<feature type="region of interest" description="Disordered" evidence="2">
    <location>
        <begin position="433"/>
        <end position="461"/>
    </location>
</feature>
<name>A0A9N8DF32_9STRA</name>
<evidence type="ECO:0000256" key="1">
    <source>
        <dbReference type="SAM" id="Coils"/>
    </source>
</evidence>
<feature type="compositionally biased region" description="Basic and acidic residues" evidence="2">
    <location>
        <begin position="433"/>
        <end position="450"/>
    </location>
</feature>
<gene>
    <name evidence="3" type="ORF">SEMRO_63_G035840.1</name>
</gene>
<reference evidence="3" key="1">
    <citation type="submission" date="2020-06" db="EMBL/GenBank/DDBJ databases">
        <authorList>
            <consortium name="Plant Systems Biology data submission"/>
        </authorList>
    </citation>
    <scope>NUCLEOTIDE SEQUENCE</scope>
    <source>
        <strain evidence="3">D6</strain>
    </source>
</reference>
<comment type="caution">
    <text evidence="3">The sequence shown here is derived from an EMBL/GenBank/DDBJ whole genome shotgun (WGS) entry which is preliminary data.</text>
</comment>
<keyword evidence="1" id="KW-0175">Coiled coil</keyword>
<dbReference type="AlphaFoldDB" id="A0A9N8DF32"/>
<evidence type="ECO:0000313" key="4">
    <source>
        <dbReference type="Proteomes" id="UP001153069"/>
    </source>
</evidence>
<feature type="compositionally biased region" description="Basic residues" evidence="2">
    <location>
        <begin position="86"/>
        <end position="99"/>
    </location>
</feature>
<protein>
    <submittedName>
        <fullName evidence="3">Uncharacterized protein</fullName>
    </submittedName>
</protein>
<feature type="region of interest" description="Disordered" evidence="2">
    <location>
        <begin position="37"/>
        <end position="99"/>
    </location>
</feature>
<accession>A0A9N8DF32</accession>
<evidence type="ECO:0000313" key="3">
    <source>
        <dbReference type="EMBL" id="CAB9499531.1"/>
    </source>
</evidence>
<evidence type="ECO:0000256" key="2">
    <source>
        <dbReference type="SAM" id="MobiDB-lite"/>
    </source>
</evidence>
<sequence length="470" mass="54777">MVANVRRDDHHGTMELWQQGMDPRLVVPLCIRENRLDHEFPDPPGNPAKTVRSEARRDSSPTAVADMLDHHPFESDVPGSDTTKPGMKKKKKKKTSAKTKLFRKCRKRSSAADDEDIDKKEALKREALNLKRIQEEEDADIAKLRQEEEESPKLDMLAHYPLTIMEEVLSIPIPEPVECEDDAEELVEFIEEEPEVVEDPEEAVVDLGRFEEQVHSLRLSQMDLRLFLSHPTLFARMQKELRDDGVITDETLRQKLHILCRKERDNDDIDISECRDIFSEPARKGRGWNSNLPLAYRRMNESFTEIDWKKEIEEDPTLSREDMKTRSKWSDRKLLHLVSNYSQKGRDSYHTEFQDGVEENDMVAYDQNLIDGVDLLTYCVHDLVPIVQEQEVFSNLQKELRKIGAVTNEVLKQGLHFYVRDVRLQKEREEAAMRAMEEKACPEDQDDLRRRGGSAKRQPLLTKLRLRARK</sequence>
<feature type="coiled-coil region" evidence="1">
    <location>
        <begin position="117"/>
        <end position="150"/>
    </location>
</feature>
<proteinExistence type="predicted"/>
<dbReference type="EMBL" id="CAICTM010000062">
    <property type="protein sequence ID" value="CAB9499531.1"/>
    <property type="molecule type" value="Genomic_DNA"/>
</dbReference>